<proteinExistence type="inferred from homology"/>
<evidence type="ECO:0000313" key="4">
    <source>
        <dbReference type="Proteomes" id="UP001596037"/>
    </source>
</evidence>
<evidence type="ECO:0000256" key="1">
    <source>
        <dbReference type="ARBA" id="ARBA00008645"/>
    </source>
</evidence>
<dbReference type="PRINTS" id="PR00111">
    <property type="entry name" value="ABHYDROLASE"/>
</dbReference>
<comment type="caution">
    <text evidence="3">The sequence shown here is derived from an EMBL/GenBank/DDBJ whole genome shotgun (WGS) entry which is preliminary data.</text>
</comment>
<organism evidence="3 4">
    <name type="scientific">Caenimonas terrae</name>
    <dbReference type="NCBI Taxonomy" id="696074"/>
    <lineage>
        <taxon>Bacteria</taxon>
        <taxon>Pseudomonadati</taxon>
        <taxon>Pseudomonadota</taxon>
        <taxon>Betaproteobacteria</taxon>
        <taxon>Burkholderiales</taxon>
        <taxon>Comamonadaceae</taxon>
        <taxon>Caenimonas</taxon>
    </lineage>
</organism>
<dbReference type="Proteomes" id="UP001596037">
    <property type="component" value="Unassembled WGS sequence"/>
</dbReference>
<keyword evidence="3" id="KW-0378">Hydrolase</keyword>
<name>A0ABW0NAP8_9BURK</name>
<reference evidence="4" key="1">
    <citation type="journal article" date="2019" name="Int. J. Syst. Evol. Microbiol.">
        <title>The Global Catalogue of Microorganisms (GCM) 10K type strain sequencing project: providing services to taxonomists for standard genome sequencing and annotation.</title>
        <authorList>
            <consortium name="The Broad Institute Genomics Platform"/>
            <consortium name="The Broad Institute Genome Sequencing Center for Infectious Disease"/>
            <person name="Wu L."/>
            <person name="Ma J."/>
        </authorList>
    </citation>
    <scope>NUCLEOTIDE SEQUENCE [LARGE SCALE GENOMIC DNA]</scope>
    <source>
        <strain evidence="4">CCUG 57401</strain>
    </source>
</reference>
<dbReference type="EMBL" id="JBHSMF010000006">
    <property type="protein sequence ID" value="MFC5497595.1"/>
    <property type="molecule type" value="Genomic_DNA"/>
</dbReference>
<gene>
    <name evidence="3" type="ORF">ACFPOE_08630</name>
</gene>
<dbReference type="InterPro" id="IPR000073">
    <property type="entry name" value="AB_hydrolase_1"/>
</dbReference>
<dbReference type="PANTHER" id="PTHR43039">
    <property type="entry name" value="ESTERASE-RELATED"/>
    <property type="match status" value="1"/>
</dbReference>
<dbReference type="SUPFAM" id="SSF53474">
    <property type="entry name" value="alpha/beta-Hydrolases"/>
    <property type="match status" value="1"/>
</dbReference>
<dbReference type="Gene3D" id="3.40.50.1820">
    <property type="entry name" value="alpha/beta hydrolase"/>
    <property type="match status" value="1"/>
</dbReference>
<accession>A0ABW0NAP8</accession>
<dbReference type="RefSeq" id="WP_376849677.1">
    <property type="nucleotide sequence ID" value="NZ_JBHSMF010000006.1"/>
</dbReference>
<keyword evidence="4" id="KW-1185">Reference proteome</keyword>
<protein>
    <submittedName>
        <fullName evidence="3">Alpha/beta fold hydrolase</fullName>
    </submittedName>
</protein>
<dbReference type="GO" id="GO:0016787">
    <property type="term" value="F:hydrolase activity"/>
    <property type="evidence" value="ECO:0007669"/>
    <property type="project" value="UniProtKB-KW"/>
</dbReference>
<comment type="similarity">
    <text evidence="1">Belongs to the AB hydrolase superfamily.</text>
</comment>
<dbReference type="InterPro" id="IPR029058">
    <property type="entry name" value="AB_hydrolase_fold"/>
</dbReference>
<evidence type="ECO:0000313" key="3">
    <source>
        <dbReference type="EMBL" id="MFC5497595.1"/>
    </source>
</evidence>
<dbReference type="Pfam" id="PF12697">
    <property type="entry name" value="Abhydrolase_6"/>
    <property type="match status" value="1"/>
</dbReference>
<feature type="domain" description="AB hydrolase-1" evidence="2">
    <location>
        <begin position="31"/>
        <end position="268"/>
    </location>
</feature>
<sequence>MSPAPPTPAQAAVLRRNNVVVQGHDRGRPALVFVNGFGCDQGVWRSVAPHFAAEHRIVLFDHVGIGRSDLSAANAIRYASLQGYADDLLEVCDAAGAQDAVLVGHSVGAIIGVLAAVRWPAAFRHLVLVAPSPCHLNDGSYLGGFEREDLDTLLEALEANYRHWTHQVAPLIVGNPDRPELAWELESGFNRIDPDVARRFARLCFRSDHRADLPLLSTPTTVLQCTEDNMVPEVVGEYMHESIRGSELIHLRATGHCPHMSAPQEVTDVLARLLGERWAATEPAELDTEL</sequence>
<evidence type="ECO:0000259" key="2">
    <source>
        <dbReference type="Pfam" id="PF12697"/>
    </source>
</evidence>